<evidence type="ECO:0000313" key="6">
    <source>
        <dbReference type="EMBL" id="CAB4855725.1"/>
    </source>
</evidence>
<evidence type="ECO:0000313" key="3">
    <source>
        <dbReference type="EMBL" id="CAB4707575.1"/>
    </source>
</evidence>
<accession>A0A6J6QEJ6</accession>
<evidence type="ECO:0000313" key="4">
    <source>
        <dbReference type="EMBL" id="CAB4760706.1"/>
    </source>
</evidence>
<evidence type="ECO:0000256" key="1">
    <source>
        <dbReference type="ARBA" id="ARBA00008007"/>
    </source>
</evidence>
<dbReference type="EMBL" id="CAFAAL010000068">
    <property type="protein sequence ID" value="CAB4805074.1"/>
    <property type="molecule type" value="Genomic_DNA"/>
</dbReference>
<dbReference type="EMBL" id="CAEZYH010000004">
    <property type="protein sequence ID" value="CAB4707575.1"/>
    <property type="molecule type" value="Genomic_DNA"/>
</dbReference>
<feature type="domain" description="Phosphoribosyltransferase" evidence="2">
    <location>
        <begin position="113"/>
        <end position="204"/>
    </location>
</feature>
<evidence type="ECO:0000313" key="7">
    <source>
        <dbReference type="EMBL" id="CAB4887990.1"/>
    </source>
</evidence>
<gene>
    <name evidence="3" type="ORF">UFOPK2658_00188</name>
    <name evidence="4" type="ORF">UFOPK2880_00088</name>
    <name evidence="5" type="ORF">UFOPK3004_00887</name>
    <name evidence="6" type="ORF">UFOPK3304_00101</name>
    <name evidence="7" type="ORF">UFOPK3494_00088</name>
    <name evidence="8" type="ORF">UFOPK4134_01309</name>
</gene>
<dbReference type="EMBL" id="CAEZZP010000002">
    <property type="protein sequence ID" value="CAB4760706.1"/>
    <property type="molecule type" value="Genomic_DNA"/>
</dbReference>
<evidence type="ECO:0000259" key="2">
    <source>
        <dbReference type="Pfam" id="PF00156"/>
    </source>
</evidence>
<dbReference type="PANTHER" id="PTHR47505">
    <property type="entry name" value="DNA UTILIZATION PROTEIN YHGH"/>
    <property type="match status" value="1"/>
</dbReference>
<reference evidence="3" key="1">
    <citation type="submission" date="2020-05" db="EMBL/GenBank/DDBJ databases">
        <authorList>
            <person name="Chiriac C."/>
            <person name="Salcher M."/>
            <person name="Ghai R."/>
            <person name="Kavagutti S V."/>
        </authorList>
    </citation>
    <scope>NUCLEOTIDE SEQUENCE</scope>
</reference>
<dbReference type="AlphaFoldDB" id="A0A6J6QEJ6"/>
<comment type="similarity">
    <text evidence="1">Belongs to the ComF/GntX family.</text>
</comment>
<organism evidence="3">
    <name type="scientific">freshwater metagenome</name>
    <dbReference type="NCBI Taxonomy" id="449393"/>
    <lineage>
        <taxon>unclassified sequences</taxon>
        <taxon>metagenomes</taxon>
        <taxon>ecological metagenomes</taxon>
    </lineage>
</organism>
<dbReference type="InterPro" id="IPR051910">
    <property type="entry name" value="ComF/GntX_DNA_util-trans"/>
</dbReference>
<evidence type="ECO:0000313" key="8">
    <source>
        <dbReference type="EMBL" id="CAB5034139.1"/>
    </source>
</evidence>
<dbReference type="CDD" id="cd06223">
    <property type="entry name" value="PRTases_typeI"/>
    <property type="match status" value="1"/>
</dbReference>
<dbReference type="PANTHER" id="PTHR47505:SF1">
    <property type="entry name" value="DNA UTILIZATION PROTEIN YHGH"/>
    <property type="match status" value="1"/>
</dbReference>
<name>A0A6J6QEJ6_9ZZZZ</name>
<dbReference type="SUPFAM" id="SSF53271">
    <property type="entry name" value="PRTase-like"/>
    <property type="match status" value="1"/>
</dbReference>
<dbReference type="InterPro" id="IPR029057">
    <property type="entry name" value="PRTase-like"/>
</dbReference>
<dbReference type="EMBL" id="CAFBPS010000110">
    <property type="protein sequence ID" value="CAB5034139.1"/>
    <property type="molecule type" value="Genomic_DNA"/>
</dbReference>
<dbReference type="Gene3D" id="3.40.50.2020">
    <property type="match status" value="1"/>
</dbReference>
<proteinExistence type="inferred from homology"/>
<dbReference type="Pfam" id="PF00156">
    <property type="entry name" value="Pribosyltran"/>
    <property type="match status" value="1"/>
</dbReference>
<evidence type="ECO:0000313" key="5">
    <source>
        <dbReference type="EMBL" id="CAB4805074.1"/>
    </source>
</evidence>
<dbReference type="EMBL" id="CAFBMF010000003">
    <property type="protein sequence ID" value="CAB4887990.1"/>
    <property type="molecule type" value="Genomic_DNA"/>
</dbReference>
<dbReference type="InterPro" id="IPR000836">
    <property type="entry name" value="PRTase_dom"/>
</dbReference>
<sequence>MFSALRCSQCLKIFRPSASDPAHSMGSPRTCPLCASSKVWTDRPVRATTELRGETQDFIRGLKYRNQRRVVSHLADRLVTSILADPDAQPFDIVTWAPTSMVRHRLRGYDQSELLARAVAERLGLRCRRLLYRDRSAPQTGRNRQERLNGPMFRARPLRRACRVLVIDDVVTTGSTLRAAAHALDIAGASEVCLLAVAATPRDRSTNSRVA</sequence>
<protein>
    <submittedName>
        <fullName evidence="3">Unannotated protein</fullName>
    </submittedName>
</protein>
<dbReference type="EMBL" id="CAFBLJ010000003">
    <property type="protein sequence ID" value="CAB4855725.1"/>
    <property type="molecule type" value="Genomic_DNA"/>
</dbReference>